<evidence type="ECO:0008006" key="4">
    <source>
        <dbReference type="Google" id="ProtNLM"/>
    </source>
</evidence>
<evidence type="ECO:0000313" key="3">
    <source>
        <dbReference type="Proteomes" id="UP001379533"/>
    </source>
</evidence>
<dbReference type="PROSITE" id="PS51257">
    <property type="entry name" value="PROKAR_LIPOPROTEIN"/>
    <property type="match status" value="1"/>
</dbReference>
<proteinExistence type="predicted"/>
<evidence type="ECO:0000256" key="1">
    <source>
        <dbReference type="SAM" id="SignalP"/>
    </source>
</evidence>
<feature type="chain" id="PRO_5045467536" description="Lipoprotein" evidence="1">
    <location>
        <begin position="22"/>
        <end position="163"/>
    </location>
</feature>
<feature type="signal peptide" evidence="1">
    <location>
        <begin position="1"/>
        <end position="21"/>
    </location>
</feature>
<organism evidence="2 3">
    <name type="scientific">Pendulispora brunnea</name>
    <dbReference type="NCBI Taxonomy" id="2905690"/>
    <lineage>
        <taxon>Bacteria</taxon>
        <taxon>Pseudomonadati</taxon>
        <taxon>Myxococcota</taxon>
        <taxon>Myxococcia</taxon>
        <taxon>Myxococcales</taxon>
        <taxon>Sorangiineae</taxon>
        <taxon>Pendulisporaceae</taxon>
        <taxon>Pendulispora</taxon>
    </lineage>
</organism>
<dbReference type="Proteomes" id="UP001379533">
    <property type="component" value="Chromosome"/>
</dbReference>
<dbReference type="RefSeq" id="WP_394845409.1">
    <property type="nucleotide sequence ID" value="NZ_CP089982.1"/>
</dbReference>
<gene>
    <name evidence="2" type="ORF">LZC95_51310</name>
</gene>
<evidence type="ECO:0000313" key="2">
    <source>
        <dbReference type="EMBL" id="WXA94799.1"/>
    </source>
</evidence>
<keyword evidence="3" id="KW-1185">Reference proteome</keyword>
<protein>
    <recommendedName>
        <fullName evidence="4">Lipoprotein</fullName>
    </recommendedName>
</protein>
<name>A0ABZ2K827_9BACT</name>
<sequence>MRSIFAGAMLLLAGCSSGGNSGEGSNSDECRLHVQLSGGLDAKLGDTSQGCVYSARSVGFAPLDGKVVVAMFVRKIEAGQTGTFAADMTVNAGQDRWGGATCTVDVESNVPAPLTYDAGMSFNPHLLKGKGSCSTQAVFQGDAGTKPPIDIGAFTFTFTTLFY</sequence>
<dbReference type="EMBL" id="CP089982">
    <property type="protein sequence ID" value="WXA94799.1"/>
    <property type="molecule type" value="Genomic_DNA"/>
</dbReference>
<reference evidence="2 3" key="1">
    <citation type="submission" date="2021-12" db="EMBL/GenBank/DDBJ databases">
        <title>Discovery of the Pendulisporaceae a myxobacterial family with distinct sporulation behavior and unique specialized metabolism.</title>
        <authorList>
            <person name="Garcia R."/>
            <person name="Popoff A."/>
            <person name="Bader C.D."/>
            <person name="Loehr J."/>
            <person name="Walesch S."/>
            <person name="Walt C."/>
            <person name="Boldt J."/>
            <person name="Bunk B."/>
            <person name="Haeckl F.J.F.P.J."/>
            <person name="Gunesch A.P."/>
            <person name="Birkelbach J."/>
            <person name="Nuebel U."/>
            <person name="Pietschmann T."/>
            <person name="Bach T."/>
            <person name="Mueller R."/>
        </authorList>
    </citation>
    <scope>NUCLEOTIDE SEQUENCE [LARGE SCALE GENOMIC DNA]</scope>
    <source>
        <strain evidence="2 3">MSr12523</strain>
    </source>
</reference>
<keyword evidence="1" id="KW-0732">Signal</keyword>
<accession>A0ABZ2K827</accession>